<dbReference type="Pfam" id="PF21247">
    <property type="entry name" value="Fic-like_C"/>
    <property type="match status" value="1"/>
</dbReference>
<dbReference type="Gene3D" id="3.30.565.60">
    <property type="match status" value="1"/>
</dbReference>
<dbReference type="EMBL" id="CP060693">
    <property type="protein sequence ID" value="QNM89181.1"/>
    <property type="molecule type" value="Genomic_DNA"/>
</dbReference>
<dbReference type="InterPro" id="IPR038475">
    <property type="entry name" value="RecG_C_sf"/>
</dbReference>
<dbReference type="Pfam" id="PF04326">
    <property type="entry name" value="SLFN_AlbA_2"/>
    <property type="match status" value="1"/>
</dbReference>
<dbReference type="RefSeq" id="WP_187473798.1">
    <property type="nucleotide sequence ID" value="NZ_CP060693.1"/>
</dbReference>
<dbReference type="Gene3D" id="3.30.950.30">
    <property type="entry name" value="Schlafen, AAA domain"/>
    <property type="match status" value="1"/>
</dbReference>
<protein>
    <submittedName>
        <fullName evidence="3">Putative DNA binding domain-containing protein</fullName>
    </submittedName>
</protein>
<evidence type="ECO:0000313" key="4">
    <source>
        <dbReference type="Proteomes" id="UP000515842"/>
    </source>
</evidence>
<reference evidence="3 4" key="1">
    <citation type="journal article" date="2020" name="Front. Microbiol.">
        <title>Genomic Analysis and Antimicrobial Resistance of Aliarcobacter cryaerophilus Strains From German Water Poultry.</title>
        <authorList>
            <person name="Muller E."/>
            <person name="Hotzel H."/>
            <person name="Ahlers C."/>
            <person name="Hanel I."/>
            <person name="Tomaso H."/>
            <person name="Abdel-Glil M.Y."/>
        </authorList>
    </citation>
    <scope>NUCLEOTIDE SEQUENCE [LARGE SCALE GENOMIC DNA]</scope>
    <source>
        <strain evidence="3 4">16CS1285-4</strain>
    </source>
</reference>
<gene>
    <name evidence="3" type="ORF">HOO34_05665</name>
</gene>
<dbReference type="InterPro" id="IPR038461">
    <property type="entry name" value="Schlafen_AlbA_2_dom_sf"/>
</dbReference>
<dbReference type="InterPro" id="IPR007421">
    <property type="entry name" value="Schlafen_AlbA_2_dom"/>
</dbReference>
<evidence type="ECO:0000313" key="3">
    <source>
        <dbReference type="EMBL" id="QNM89181.1"/>
    </source>
</evidence>
<dbReference type="AlphaFoldDB" id="A0A7G9LKN2"/>
<evidence type="ECO:0000259" key="2">
    <source>
        <dbReference type="Pfam" id="PF21247"/>
    </source>
</evidence>
<name>A0A7G9LKN2_9BACT</name>
<evidence type="ECO:0000259" key="1">
    <source>
        <dbReference type="Pfam" id="PF04326"/>
    </source>
</evidence>
<dbReference type="PANTHER" id="PTHR30595:SF6">
    <property type="entry name" value="SCHLAFEN ALBA-2 DOMAIN-CONTAINING PROTEIN"/>
    <property type="match status" value="1"/>
</dbReference>
<organism evidence="3 4">
    <name type="scientific">Aliarcobacter cryaerophilus</name>
    <dbReference type="NCBI Taxonomy" id="28198"/>
    <lineage>
        <taxon>Bacteria</taxon>
        <taxon>Pseudomonadati</taxon>
        <taxon>Campylobacterota</taxon>
        <taxon>Epsilonproteobacteria</taxon>
        <taxon>Campylobacterales</taxon>
        <taxon>Arcobacteraceae</taxon>
        <taxon>Aliarcobacter</taxon>
    </lineage>
</organism>
<sequence length="484" mass="55805">MTHDEIIELLSLGETQKIEFKASCKNIDAIGKTICGFLNTNGGYLIIGIEDNGTISGIEDTQNIQRFEEEIIKKLAPKVLVSFEEQIVNDKKVWIVEVPQGADLPYSYDNNVFVRYAETTRQADIETIKDMILRRQIEPERWERRFSDADITKDLDENEIKATIRSDKHDKILTYSRGDTPIEMLEYLGFIKYGRLTCGGDLLFCINPAKRFPQARVKAVCYKSDKIDNDYIDMKSFEGPIIHNLERVFSFILRNIPNQMKFSSNSLTREEKPIYPPEAIREGLVNAFAHRDYADFRGSILVQIFADRLEIHNSGRFLDGITSDTIAKGQISLLRNPDIAHTLYTRKYMEKLGRGGMLIRKACQEYGLVEPKWSEDTNGVTLTFFANTEVTAEVSEEVTAEVSEEVKKLLILLEPNKEYTKKELQEKLGLKHDEYFRKSYMLPLLDMKILEMTIPDKPKSSKQKYRLTKKGFEIKNTLMNLEQL</sequence>
<dbReference type="Proteomes" id="UP000515842">
    <property type="component" value="Chromosome"/>
</dbReference>
<feature type="domain" description="Schlafen AlbA-2" evidence="1">
    <location>
        <begin position="14"/>
        <end position="123"/>
    </location>
</feature>
<dbReference type="InterPro" id="IPR049514">
    <property type="entry name" value="Fic-like_C"/>
</dbReference>
<dbReference type="PANTHER" id="PTHR30595">
    <property type="entry name" value="GLPR-RELATED TRANSCRIPTIONAL REPRESSOR"/>
    <property type="match status" value="1"/>
</dbReference>
<dbReference type="Pfam" id="PF13749">
    <property type="entry name" value="HATPase_c_4"/>
    <property type="match status" value="1"/>
</dbReference>
<proteinExistence type="predicted"/>
<accession>A0A7G9LKN2</accession>
<feature type="domain" description="Filamentation induced by cAMP protein Fic-like C-terminal" evidence="2">
    <location>
        <begin position="404"/>
        <end position="468"/>
    </location>
</feature>